<dbReference type="AlphaFoldDB" id="A0AA35TBK2"/>
<dbReference type="GO" id="GO:0061630">
    <property type="term" value="F:ubiquitin protein ligase activity"/>
    <property type="evidence" value="ECO:0007669"/>
    <property type="project" value="TreeGrafter"/>
</dbReference>
<evidence type="ECO:0000259" key="1">
    <source>
        <dbReference type="Pfam" id="PF00176"/>
    </source>
</evidence>
<feature type="domain" description="SNF2 N-terminal" evidence="1">
    <location>
        <begin position="21"/>
        <end position="112"/>
    </location>
</feature>
<reference evidence="2" key="1">
    <citation type="submission" date="2023-03" db="EMBL/GenBank/DDBJ databases">
        <authorList>
            <person name="Steffen K."/>
            <person name="Cardenas P."/>
        </authorList>
    </citation>
    <scope>NUCLEOTIDE SEQUENCE</scope>
</reference>
<feature type="non-terminal residue" evidence="2">
    <location>
        <position position="1"/>
    </location>
</feature>
<dbReference type="InterPro" id="IPR052583">
    <property type="entry name" value="ATP-helicase/E3_Ub-Ligase"/>
</dbReference>
<sequence length="126" mass="14823">LLHPSPTPYSFLHPSSPTPCTDLYGLVLFLDAEPYCQSQWYRRLISQPYHQGHATPNVDLFSSLMWRNSKDDVAHELQLPEQTEQTHWLTFSLVEKYFYRKQREMCQTEASKVCMYITCSLRLFSA</sequence>
<keyword evidence="3" id="KW-1185">Reference proteome</keyword>
<dbReference type="EMBL" id="CASHTH010003371">
    <property type="protein sequence ID" value="CAI8043926.1"/>
    <property type="molecule type" value="Genomic_DNA"/>
</dbReference>
<dbReference type="Pfam" id="PF00176">
    <property type="entry name" value="SNF2-rel_dom"/>
    <property type="match status" value="1"/>
</dbReference>
<dbReference type="PANTHER" id="PTHR45865:SF1">
    <property type="entry name" value="E3 UBIQUITIN-PROTEIN LIGASE SHPRH"/>
    <property type="match status" value="1"/>
</dbReference>
<dbReference type="PANTHER" id="PTHR45865">
    <property type="entry name" value="E3 UBIQUITIN-PROTEIN LIGASE SHPRH FAMILY MEMBER"/>
    <property type="match status" value="1"/>
</dbReference>
<proteinExistence type="predicted"/>
<comment type="caution">
    <text evidence="2">The sequence shown here is derived from an EMBL/GenBank/DDBJ whole genome shotgun (WGS) entry which is preliminary data.</text>
</comment>
<dbReference type="GO" id="GO:0000209">
    <property type="term" value="P:protein polyubiquitination"/>
    <property type="evidence" value="ECO:0007669"/>
    <property type="project" value="TreeGrafter"/>
</dbReference>
<organism evidence="2 3">
    <name type="scientific">Geodia barretti</name>
    <name type="common">Barrett's horny sponge</name>
    <dbReference type="NCBI Taxonomy" id="519541"/>
    <lineage>
        <taxon>Eukaryota</taxon>
        <taxon>Metazoa</taxon>
        <taxon>Porifera</taxon>
        <taxon>Demospongiae</taxon>
        <taxon>Heteroscleromorpha</taxon>
        <taxon>Tetractinellida</taxon>
        <taxon>Astrophorina</taxon>
        <taxon>Geodiidae</taxon>
        <taxon>Geodia</taxon>
    </lineage>
</organism>
<dbReference type="GO" id="GO:0005524">
    <property type="term" value="F:ATP binding"/>
    <property type="evidence" value="ECO:0007669"/>
    <property type="project" value="InterPro"/>
</dbReference>
<dbReference type="GO" id="GO:0005634">
    <property type="term" value="C:nucleus"/>
    <property type="evidence" value="ECO:0007669"/>
    <property type="project" value="TreeGrafter"/>
</dbReference>
<protein>
    <submittedName>
        <fullName evidence="2">E3 ubiquitin-protein ligase SHPRH</fullName>
    </submittedName>
</protein>
<dbReference type="InterPro" id="IPR000330">
    <property type="entry name" value="SNF2_N"/>
</dbReference>
<gene>
    <name evidence="2" type="ORF">GBAR_LOCUS24395</name>
</gene>
<dbReference type="Proteomes" id="UP001174909">
    <property type="component" value="Unassembled WGS sequence"/>
</dbReference>
<evidence type="ECO:0000313" key="2">
    <source>
        <dbReference type="EMBL" id="CAI8043926.1"/>
    </source>
</evidence>
<name>A0AA35TBK2_GEOBA</name>
<evidence type="ECO:0000313" key="3">
    <source>
        <dbReference type="Proteomes" id="UP001174909"/>
    </source>
</evidence>
<dbReference type="GO" id="GO:0006974">
    <property type="term" value="P:DNA damage response"/>
    <property type="evidence" value="ECO:0007669"/>
    <property type="project" value="TreeGrafter"/>
</dbReference>
<accession>A0AA35TBK2</accession>